<dbReference type="HOGENOM" id="CLU_009165_1_0_9"/>
<evidence type="ECO:0000256" key="1">
    <source>
        <dbReference type="SAM" id="Coils"/>
    </source>
</evidence>
<keyword evidence="4" id="KW-1185">Reference proteome</keyword>
<evidence type="ECO:0000259" key="2">
    <source>
        <dbReference type="SMART" id="SM01264"/>
    </source>
</evidence>
<evidence type="ECO:0000313" key="3">
    <source>
        <dbReference type="EMBL" id="EHL11654.1"/>
    </source>
</evidence>
<reference evidence="3 4" key="1">
    <citation type="submission" date="2011-08" db="EMBL/GenBank/DDBJ databases">
        <title>The Genome Sequence of Oribacterium sp. ACB7.</title>
        <authorList>
            <consortium name="The Broad Institute Genome Sequencing Platform"/>
            <person name="Earl A."/>
            <person name="Ward D."/>
            <person name="Feldgarden M."/>
            <person name="Gevers D."/>
            <person name="Sizova M."/>
            <person name="Hazen A."/>
            <person name="Epstein S."/>
            <person name="Young S.K."/>
            <person name="Zeng Q."/>
            <person name="Gargeya S."/>
            <person name="Fitzgerald M."/>
            <person name="Haas B."/>
            <person name="Abouelleil A."/>
            <person name="Alvarado L."/>
            <person name="Arachchi H.M."/>
            <person name="Berlin A."/>
            <person name="Brown A."/>
            <person name="Chapman S.B."/>
            <person name="Chen Z."/>
            <person name="Dunbar C."/>
            <person name="Freedman E."/>
            <person name="Gearin G."/>
            <person name="Gellesch M."/>
            <person name="Goldberg J."/>
            <person name="Griggs A."/>
            <person name="Gujja S."/>
            <person name="Heiman D."/>
            <person name="Howarth C."/>
            <person name="Larson L."/>
            <person name="Lui A."/>
            <person name="MacDonald P.J.P."/>
            <person name="Montmayeur A."/>
            <person name="Murphy C."/>
            <person name="Neiman D."/>
            <person name="Pearson M."/>
            <person name="Priest M."/>
            <person name="Roberts A."/>
            <person name="Saif S."/>
            <person name="Shea T."/>
            <person name="Shenoy N."/>
            <person name="Sisk P."/>
            <person name="Stolte C."/>
            <person name="Sykes S."/>
            <person name="Wortman J."/>
            <person name="Nusbaum C."/>
            <person name="Birren B."/>
        </authorList>
    </citation>
    <scope>NUCLEOTIDE SEQUENCE [LARGE SCALE GENOMIC DNA]</scope>
    <source>
        <strain evidence="3 4">ACB7</strain>
    </source>
</reference>
<dbReference type="Pfam" id="PF08367">
    <property type="entry name" value="M16C_assoc"/>
    <property type="match status" value="1"/>
</dbReference>
<dbReference type="InterPro" id="IPR007863">
    <property type="entry name" value="Peptidase_M16_C"/>
</dbReference>
<dbReference type="PANTHER" id="PTHR43016:SF13">
    <property type="entry name" value="PRESEQUENCE PROTEASE, MITOCHONDRIAL"/>
    <property type="match status" value="1"/>
</dbReference>
<dbReference type="InterPro" id="IPR011249">
    <property type="entry name" value="Metalloenz_LuxS/M16"/>
</dbReference>
<accession>G9WVQ3</accession>
<proteinExistence type="predicted"/>
<dbReference type="AlphaFoldDB" id="G9WVQ3"/>
<sequence length="966" mass="110986">MMEKYTLLQEKNIAELSTEAKVYEHKKSGARVLCLKNQDENKVFSIAFRTPATDSTGVAHITEHSVLCGSEKFPLKDPFVELIKGSLNTFLNAMTYPDKTVYPVASTNDKDFQNLMDVYCDAVFHPNCIKNPHTFSQEGWHYTLDEKGNLGYSGVVYNEMRGAFSEPESVLERYIFHSLFPDTTYGNESGGDPEDIPNLTYEAFQAFHARYYHPSNSYIILYGDLDMEEKLNWLDAQYLAEYTKINPDSEIARQKSFRKMSEETEYYPISKEENPEGKAYFSYNFVLDIDQDAKKSLAFSYIGHALISGPGAVLKQRLLEEGLGEDIFGGYADGVLQHYFTITAKNAKEEDKARFLKVIQDCIREASEKGLDHKTIRAAIHHDAFQYKEADYGNTPKGLIYSLKALDSWLYDGEPWLYLEQDRYFKELEKALDEGYFEALLKEYFLDVKHASLVALLPKQGLTEENAEKLAKKLQEKKETLSEEEVESIKKEEEALLHYQNRENSKEALESLPVLSREDLGKKAESYLREEENLSGKRILLYPVDSKGVLYLRLLFNTRDFSEEELSYLSVLSTAFGYMDTDHYRFQDLNSEIYLHSGGFSTDITSYPDFLNKNKYTGVFSLGFKFLEGEMQQGLVYLEEILFHTHLSDEKRLSEILLEIKSRERMRLESTGHSYAVNSAMESFSPTSFYHERVKGIRYYHFIEKLEEDFRKNPKNLGEKLTALSKKLLEGKNLCVAVGGDLEIYRKEKVSLSDFLAKHFSEKEEWEESVFAAGEGERKAWITPSQVNYVARVGSFRDEALPYTGALKVMKNALTFDFLWKNIREKGNAYGVMSGFGRSGESYVVSYRDPHVGRSYEVYKKIADYLRNFEATELEMTKFIIGAISEMDTPKPAYTKFLLGLSCTLSHLTNEDLQREREEVLSANPETIRELSAYIEKAFSAEILCTIGNGQKIEENKSYFDTIEEV</sequence>
<dbReference type="GO" id="GO:0046872">
    <property type="term" value="F:metal ion binding"/>
    <property type="evidence" value="ECO:0007669"/>
    <property type="project" value="InterPro"/>
</dbReference>
<dbReference type="Pfam" id="PF00675">
    <property type="entry name" value="Peptidase_M16"/>
    <property type="match status" value="1"/>
</dbReference>
<dbReference type="EMBL" id="AFZD01000017">
    <property type="protein sequence ID" value="EHL11654.1"/>
    <property type="molecule type" value="Genomic_DNA"/>
</dbReference>
<feature type="coiled-coil region" evidence="1">
    <location>
        <begin position="464"/>
        <end position="494"/>
    </location>
</feature>
<dbReference type="InterPro" id="IPR013578">
    <property type="entry name" value="Peptidase_M16C_assoc"/>
</dbReference>
<organism evidence="3 4">
    <name type="scientific">Oribacterium asaccharolyticum ACB7</name>
    <dbReference type="NCBI Taxonomy" id="796944"/>
    <lineage>
        <taxon>Bacteria</taxon>
        <taxon>Bacillati</taxon>
        <taxon>Bacillota</taxon>
        <taxon>Clostridia</taxon>
        <taxon>Lachnospirales</taxon>
        <taxon>Lachnospiraceae</taxon>
        <taxon>Oribacterium</taxon>
    </lineage>
</organism>
<gene>
    <name evidence="3" type="ORF">HMPREF9624_00987</name>
</gene>
<name>G9WVQ3_9FIRM</name>
<dbReference type="RefSeq" id="WP_009536802.1">
    <property type="nucleotide sequence ID" value="NZ_JH414504.1"/>
</dbReference>
<protein>
    <recommendedName>
        <fullName evidence="2">Peptidase M16C associated domain-containing protein</fullName>
    </recommendedName>
</protein>
<dbReference type="SMART" id="SM01264">
    <property type="entry name" value="M16C_associated"/>
    <property type="match status" value="1"/>
</dbReference>
<comment type="caution">
    <text evidence="3">The sequence shown here is derived from an EMBL/GenBank/DDBJ whole genome shotgun (WGS) entry which is preliminary data.</text>
</comment>
<dbReference type="PANTHER" id="PTHR43016">
    <property type="entry name" value="PRESEQUENCE PROTEASE"/>
    <property type="match status" value="1"/>
</dbReference>
<dbReference type="PATRIC" id="fig|796944.3.peg.1720"/>
<dbReference type="GO" id="GO:0016485">
    <property type="term" value="P:protein processing"/>
    <property type="evidence" value="ECO:0007669"/>
    <property type="project" value="TreeGrafter"/>
</dbReference>
<dbReference type="InterPro" id="IPR055130">
    <property type="entry name" value="PreP_C"/>
</dbReference>
<dbReference type="Pfam" id="PF05193">
    <property type="entry name" value="Peptidase_M16_C"/>
    <property type="match status" value="1"/>
</dbReference>
<dbReference type="GO" id="GO:0004222">
    <property type="term" value="F:metalloendopeptidase activity"/>
    <property type="evidence" value="ECO:0007669"/>
    <property type="project" value="TreeGrafter"/>
</dbReference>
<dbReference type="Pfam" id="PF22516">
    <property type="entry name" value="PreP_C"/>
    <property type="match status" value="1"/>
</dbReference>
<dbReference type="Gene3D" id="3.30.830.10">
    <property type="entry name" value="Metalloenzyme, LuxS/M16 peptidase-like"/>
    <property type="match status" value="4"/>
</dbReference>
<dbReference type="Proteomes" id="UP000003527">
    <property type="component" value="Unassembled WGS sequence"/>
</dbReference>
<dbReference type="SUPFAM" id="SSF63411">
    <property type="entry name" value="LuxS/MPP-like metallohydrolase"/>
    <property type="match status" value="4"/>
</dbReference>
<feature type="domain" description="Peptidase M16C associated" evidence="2">
    <location>
        <begin position="456"/>
        <end position="706"/>
    </location>
</feature>
<dbReference type="FunFam" id="3.30.830.10:FF:000034">
    <property type="entry name" value="presequence protease 1, chloroplastic/mitochondrial"/>
    <property type="match status" value="1"/>
</dbReference>
<evidence type="ECO:0000313" key="4">
    <source>
        <dbReference type="Proteomes" id="UP000003527"/>
    </source>
</evidence>
<dbReference type="InterPro" id="IPR011765">
    <property type="entry name" value="Pept_M16_N"/>
</dbReference>
<keyword evidence="1" id="KW-0175">Coiled coil</keyword>